<dbReference type="InterPro" id="IPR013320">
    <property type="entry name" value="ConA-like_dom_sf"/>
</dbReference>
<dbReference type="OrthoDB" id="9776255at2"/>
<name>I6ZWB3_MELRP</name>
<dbReference type="Proteomes" id="UP000009011">
    <property type="component" value="Chromosome"/>
</dbReference>
<keyword evidence="4" id="KW-1185">Reference proteome</keyword>
<dbReference type="SUPFAM" id="SSF49899">
    <property type="entry name" value="Concanavalin A-like lectins/glucanases"/>
    <property type="match status" value="1"/>
</dbReference>
<keyword evidence="3" id="KW-0378">Hydrolase</keyword>
<dbReference type="PROSITE" id="PS51762">
    <property type="entry name" value="GH16_2"/>
    <property type="match status" value="1"/>
</dbReference>
<dbReference type="eggNOG" id="COG2273">
    <property type="taxonomic scope" value="Bacteria"/>
</dbReference>
<dbReference type="PANTHER" id="PTHR10963:SF55">
    <property type="entry name" value="GLYCOSIDE HYDROLASE FAMILY 16 PROTEIN"/>
    <property type="match status" value="1"/>
</dbReference>
<dbReference type="InterPro" id="IPR000757">
    <property type="entry name" value="Beta-glucanase-like"/>
</dbReference>
<dbReference type="EMBL" id="CP003557">
    <property type="protein sequence ID" value="AFN73358.1"/>
    <property type="molecule type" value="Genomic_DNA"/>
</dbReference>
<dbReference type="AlphaFoldDB" id="I6ZWB3"/>
<evidence type="ECO:0000313" key="4">
    <source>
        <dbReference type="Proteomes" id="UP000009011"/>
    </source>
</evidence>
<dbReference type="Gene3D" id="2.60.120.200">
    <property type="match status" value="1"/>
</dbReference>
<dbReference type="Pfam" id="PF00722">
    <property type="entry name" value="Glyco_hydro_16"/>
    <property type="match status" value="1"/>
</dbReference>
<dbReference type="Pfam" id="PF18962">
    <property type="entry name" value="Por_Secre_tail"/>
    <property type="match status" value="1"/>
</dbReference>
<protein>
    <submittedName>
        <fullName evidence="3">Glycoside hydrolase family 16</fullName>
    </submittedName>
</protein>
<organism evidence="3 4">
    <name type="scientific">Melioribacter roseus (strain DSM 23840 / JCM 17771 / VKM B-2668 / P3M-2)</name>
    <dbReference type="NCBI Taxonomy" id="1191523"/>
    <lineage>
        <taxon>Bacteria</taxon>
        <taxon>Pseudomonadati</taxon>
        <taxon>Ignavibacteriota</taxon>
        <taxon>Ignavibacteria</taxon>
        <taxon>Ignavibacteriales</taxon>
        <taxon>Melioribacteraceae</taxon>
        <taxon>Melioribacter</taxon>
    </lineage>
</organism>
<sequence length="364" mass="41551">MRTRILLLLLIALTLKVDLIFSQEYQLVWSDEFDGAELDTDKWEFQIGNGPPAGWGNNELEYYRKENATVSDGFLTITAKKENYQGFQYTSSRIRTINKGDWKYGKFEIRAKMPKGKGLWPAIWMLPTDNVYGGWAASGEIDIMEYLGHDTTTVYGTLHYGGSWPNNVHSGKSYTLKSGGFNEDFHTFTLVWEEGRMDWYVDGQLYQTQTHWYTSGQSFPAPFDQRFHLILNLAVGGNWPGNPDGSTKFPQEFVIDYVRVYQKVSTDIEEGNNSGKPSDFYLGQNYPNPFNSQTVIEYQLPKAANVKITLYNIYGQTADVIVDEYHNAGNYKYFYDASKLSSGVYTYSLNAGGRSQSRKLVLIK</sequence>
<reference evidence="3 4" key="1">
    <citation type="journal article" date="2013" name="PLoS ONE">
        <title>Genomic analysis of Melioribacter roseus, facultatively anaerobic organotrophic bacterium representing a novel deep lineage within Bacteriodetes/Chlorobi group.</title>
        <authorList>
            <person name="Kadnikov V.V."/>
            <person name="Mardanov A.V."/>
            <person name="Podosokorskaya O.A."/>
            <person name="Gavrilov S.N."/>
            <person name="Kublanov I.V."/>
            <person name="Beletsky A.V."/>
            <person name="Bonch-Osmolovskaya E.A."/>
            <person name="Ravin N.V."/>
        </authorList>
    </citation>
    <scope>NUCLEOTIDE SEQUENCE [LARGE SCALE GENOMIC DNA]</scope>
    <source>
        <strain evidence="4">JCM 17771 / P3M-2</strain>
    </source>
</reference>
<evidence type="ECO:0000256" key="1">
    <source>
        <dbReference type="ARBA" id="ARBA00006865"/>
    </source>
</evidence>
<dbReference type="PATRIC" id="fig|1191523.3.peg.117"/>
<dbReference type="CDD" id="cd08023">
    <property type="entry name" value="GH16_laminarinase_like"/>
    <property type="match status" value="1"/>
</dbReference>
<feature type="domain" description="GH16" evidence="2">
    <location>
        <begin position="19"/>
        <end position="266"/>
    </location>
</feature>
<dbReference type="KEGG" id="mro:MROS_0114"/>
<proteinExistence type="inferred from homology"/>
<comment type="similarity">
    <text evidence="1">Belongs to the glycosyl hydrolase 16 family.</text>
</comment>
<gene>
    <name evidence="3" type="ordered locus">MROS_0114</name>
</gene>
<dbReference type="PANTHER" id="PTHR10963">
    <property type="entry name" value="GLYCOSYL HYDROLASE-RELATED"/>
    <property type="match status" value="1"/>
</dbReference>
<evidence type="ECO:0000313" key="3">
    <source>
        <dbReference type="EMBL" id="AFN73358.1"/>
    </source>
</evidence>
<accession>I6ZWB3</accession>
<dbReference type="RefSeq" id="WP_014854795.1">
    <property type="nucleotide sequence ID" value="NC_018178.1"/>
</dbReference>
<dbReference type="InterPro" id="IPR050546">
    <property type="entry name" value="Glycosyl_Hydrlase_16"/>
</dbReference>
<dbReference type="NCBIfam" id="TIGR04183">
    <property type="entry name" value="Por_Secre_tail"/>
    <property type="match status" value="1"/>
</dbReference>
<dbReference type="Gene3D" id="2.60.40.4070">
    <property type="match status" value="1"/>
</dbReference>
<dbReference type="HOGENOM" id="CLU_019533_4_0_10"/>
<dbReference type="InterPro" id="IPR026444">
    <property type="entry name" value="Secre_tail"/>
</dbReference>
<dbReference type="GO" id="GO:0005975">
    <property type="term" value="P:carbohydrate metabolic process"/>
    <property type="evidence" value="ECO:0007669"/>
    <property type="project" value="InterPro"/>
</dbReference>
<dbReference type="STRING" id="1191523.MROS_0114"/>
<evidence type="ECO:0000259" key="2">
    <source>
        <dbReference type="PROSITE" id="PS51762"/>
    </source>
</evidence>
<dbReference type="GO" id="GO:0004553">
    <property type="term" value="F:hydrolase activity, hydrolyzing O-glycosyl compounds"/>
    <property type="evidence" value="ECO:0007669"/>
    <property type="project" value="InterPro"/>
</dbReference>